<name>A0ABU7LEG3_9NOCA</name>
<organism evidence="2 3">
    <name type="scientific">Rhodococcus artemisiae</name>
    <dbReference type="NCBI Taxonomy" id="714159"/>
    <lineage>
        <taxon>Bacteria</taxon>
        <taxon>Bacillati</taxon>
        <taxon>Actinomycetota</taxon>
        <taxon>Actinomycetes</taxon>
        <taxon>Mycobacteriales</taxon>
        <taxon>Nocardiaceae</taxon>
        <taxon>Rhodococcus</taxon>
    </lineage>
</organism>
<reference evidence="2 3" key="1">
    <citation type="submission" date="2023-07" db="EMBL/GenBank/DDBJ databases">
        <authorList>
            <person name="Girao M."/>
            <person name="Carvalho M.F."/>
        </authorList>
    </citation>
    <scope>NUCLEOTIDE SEQUENCE [LARGE SCALE GENOMIC DNA]</scope>
    <source>
        <strain evidence="2 3">YIM65754</strain>
    </source>
</reference>
<keyword evidence="3" id="KW-1185">Reference proteome</keyword>
<gene>
    <name evidence="2" type="ORF">Q7514_20660</name>
</gene>
<comment type="caution">
    <text evidence="2">The sequence shown here is derived from an EMBL/GenBank/DDBJ whole genome shotgun (WGS) entry which is preliminary data.</text>
</comment>
<evidence type="ECO:0000313" key="2">
    <source>
        <dbReference type="EMBL" id="MEE2059938.1"/>
    </source>
</evidence>
<accession>A0ABU7LEG3</accession>
<sequence length="146" mass="15025">MTAPAKTTAPKATETAAKASDAAAKATDAATKAAADATATAQKTAEKLTASATAAAEKAAADLTKTVDETTERVNEFNAKFVEAAKQSGNLGVDTYEKAVGSILDLQEKFAEATPVEWVADIAKAQVSFARELTSTVTTTARDLLK</sequence>
<feature type="region of interest" description="Disordered" evidence="1">
    <location>
        <begin position="1"/>
        <end position="25"/>
    </location>
</feature>
<dbReference type="Proteomes" id="UP001336020">
    <property type="component" value="Unassembled WGS sequence"/>
</dbReference>
<dbReference type="RefSeq" id="WP_330135135.1">
    <property type="nucleotide sequence ID" value="NZ_JAUTXY010000010.1"/>
</dbReference>
<evidence type="ECO:0000256" key="1">
    <source>
        <dbReference type="SAM" id="MobiDB-lite"/>
    </source>
</evidence>
<dbReference type="EMBL" id="JAUTXY010000010">
    <property type="protein sequence ID" value="MEE2059938.1"/>
    <property type="molecule type" value="Genomic_DNA"/>
</dbReference>
<proteinExistence type="predicted"/>
<protein>
    <recommendedName>
        <fullName evidence="4">Phasin domain-containing protein</fullName>
    </recommendedName>
</protein>
<evidence type="ECO:0008006" key="4">
    <source>
        <dbReference type="Google" id="ProtNLM"/>
    </source>
</evidence>
<evidence type="ECO:0000313" key="3">
    <source>
        <dbReference type="Proteomes" id="UP001336020"/>
    </source>
</evidence>